<dbReference type="OrthoDB" id="1862401at2759"/>
<dbReference type="GO" id="GO:0016747">
    <property type="term" value="F:acyltransferase activity, transferring groups other than amino-acyl groups"/>
    <property type="evidence" value="ECO:0007669"/>
    <property type="project" value="UniProtKB-ARBA"/>
</dbReference>
<dbReference type="Pfam" id="PF02458">
    <property type="entry name" value="Transferase"/>
    <property type="match status" value="1"/>
</dbReference>
<evidence type="ECO:0000256" key="1">
    <source>
        <dbReference type="ARBA" id="ARBA00022679"/>
    </source>
</evidence>
<evidence type="ECO:0000256" key="2">
    <source>
        <dbReference type="ARBA" id="ARBA00023315"/>
    </source>
</evidence>
<evidence type="ECO:0000313" key="3">
    <source>
        <dbReference type="EMBL" id="KAG6741825.1"/>
    </source>
</evidence>
<comment type="caution">
    <text evidence="3">The sequence shown here is derived from an EMBL/GenBank/DDBJ whole genome shotgun (WGS) entry which is preliminary data.</text>
</comment>
<accession>A0A8X7Y1L7</accession>
<name>A0A8X7Y1L7_POPTO</name>
<dbReference type="PANTHER" id="PTHR31625">
    <property type="match status" value="1"/>
</dbReference>
<protein>
    <submittedName>
        <fullName evidence="3">Uncharacterized protein</fullName>
    </submittedName>
</protein>
<keyword evidence="4" id="KW-1185">Reference proteome</keyword>
<reference evidence="3" key="1">
    <citation type="journal article" date="2020" name="bioRxiv">
        <title>Hybrid origin of Populus tomentosa Carr. identified through genome sequencing and phylogenomic analysis.</title>
        <authorList>
            <person name="An X."/>
            <person name="Gao K."/>
            <person name="Chen Z."/>
            <person name="Li J."/>
            <person name="Yang X."/>
            <person name="Yang X."/>
            <person name="Zhou J."/>
            <person name="Guo T."/>
            <person name="Zhao T."/>
            <person name="Huang S."/>
            <person name="Miao D."/>
            <person name="Khan W.U."/>
            <person name="Rao P."/>
            <person name="Ye M."/>
            <person name="Lei B."/>
            <person name="Liao W."/>
            <person name="Wang J."/>
            <person name="Ji L."/>
            <person name="Li Y."/>
            <person name="Guo B."/>
            <person name="Mustafa N.S."/>
            <person name="Li S."/>
            <person name="Yun Q."/>
            <person name="Keller S.R."/>
            <person name="Mao J."/>
            <person name="Zhang R."/>
            <person name="Strauss S.H."/>
        </authorList>
    </citation>
    <scope>NUCLEOTIDE SEQUENCE</scope>
    <source>
        <strain evidence="3">GM15</strain>
        <tissue evidence="3">Leaf</tissue>
    </source>
</reference>
<dbReference type="AlphaFoldDB" id="A0A8X7Y1L7"/>
<evidence type="ECO:0000313" key="4">
    <source>
        <dbReference type="Proteomes" id="UP000886885"/>
    </source>
</evidence>
<sequence length="496" mass="55794">MAIHHAMLDGKSVSMFLNTWAYLCKHNKNEKSLLLLPKLRPSFDRSGLQDSFGLESVYLKQWEATIIPGSELNSRSLKLMPDLGVPSNLLRATFRLPREAINELKESILRYHQAGLNSGKQLHLSTYVITCAYVSVCLVKARGGDDNRKVCYVYSVDCRSRLEPPLPQNYFGNCVAVHHMVAEAKAFMEENGVAIVAEKLSDLINGLENELFQGAKERLVMLRGLGQEVQKFGVAGSTRLGFYGLDFGWGNVEKAEITSIDRTRGFSMMEFGDVSSGGIEIGVVLVRQEMERFASMFVNGLKALQSRLLTFRWVLHHQNSLWAFSLLQSVELDPQHHVVFEAIEYNMGAFDLMLQMDMPVSETSTEHTSDAANIDDVGRATDMETSADPLDCWHNGWDSQFCSAPISDDILFPEILEITPTQPLLYSNHSPGSGSKHSMDSCIQQGSIRNTQPNLQLLLQTMAKNMRRRIFSLESLWAGHVRQMFFNQEDAIAEYH</sequence>
<gene>
    <name evidence="3" type="ORF">POTOM_055104</name>
</gene>
<dbReference type="InterPro" id="IPR051504">
    <property type="entry name" value="Plant_metabolite_acyltrans"/>
</dbReference>
<organism evidence="3 4">
    <name type="scientific">Populus tomentosa</name>
    <name type="common">Chinese white poplar</name>
    <dbReference type="NCBI Taxonomy" id="118781"/>
    <lineage>
        <taxon>Eukaryota</taxon>
        <taxon>Viridiplantae</taxon>
        <taxon>Streptophyta</taxon>
        <taxon>Embryophyta</taxon>
        <taxon>Tracheophyta</taxon>
        <taxon>Spermatophyta</taxon>
        <taxon>Magnoliopsida</taxon>
        <taxon>eudicotyledons</taxon>
        <taxon>Gunneridae</taxon>
        <taxon>Pentapetalae</taxon>
        <taxon>rosids</taxon>
        <taxon>fabids</taxon>
        <taxon>Malpighiales</taxon>
        <taxon>Salicaceae</taxon>
        <taxon>Saliceae</taxon>
        <taxon>Populus</taxon>
    </lineage>
</organism>
<keyword evidence="2" id="KW-0012">Acyltransferase</keyword>
<proteinExistence type="predicted"/>
<dbReference type="Proteomes" id="UP000886885">
    <property type="component" value="Chromosome 17D"/>
</dbReference>
<keyword evidence="1" id="KW-0808">Transferase</keyword>
<dbReference type="EMBL" id="JAAWWB010000034">
    <property type="protein sequence ID" value="KAG6741825.1"/>
    <property type="molecule type" value="Genomic_DNA"/>
</dbReference>